<name>A0A9Q9B0G7_9PEZI</name>
<accession>A0A9Q9B0G7</accession>
<protein>
    <submittedName>
        <fullName evidence="1">Uncharacterized protein</fullName>
    </submittedName>
</protein>
<gene>
    <name evidence="1" type="ORF">Slin15195_G120180</name>
</gene>
<reference evidence="1" key="1">
    <citation type="submission" date="2022-06" db="EMBL/GenBank/DDBJ databases">
        <title>Complete genome sequences of two strains of the flax pathogen Septoria linicola.</title>
        <authorList>
            <person name="Lapalu N."/>
            <person name="Simon A."/>
            <person name="Demenou B."/>
            <person name="Paumier D."/>
            <person name="Guillot M.-P."/>
            <person name="Gout L."/>
            <person name="Valade R."/>
        </authorList>
    </citation>
    <scope>NUCLEOTIDE SEQUENCE</scope>
    <source>
        <strain evidence="1">SE15195</strain>
    </source>
</reference>
<keyword evidence="2" id="KW-1185">Reference proteome</keyword>
<organism evidence="1 2">
    <name type="scientific">Septoria linicola</name>
    <dbReference type="NCBI Taxonomy" id="215465"/>
    <lineage>
        <taxon>Eukaryota</taxon>
        <taxon>Fungi</taxon>
        <taxon>Dikarya</taxon>
        <taxon>Ascomycota</taxon>
        <taxon>Pezizomycotina</taxon>
        <taxon>Dothideomycetes</taxon>
        <taxon>Dothideomycetidae</taxon>
        <taxon>Mycosphaerellales</taxon>
        <taxon>Mycosphaerellaceae</taxon>
        <taxon>Septoria</taxon>
    </lineage>
</organism>
<dbReference type="Proteomes" id="UP001056384">
    <property type="component" value="Chromosome 11"/>
</dbReference>
<sequence>MASHMASIDCIDRVRLLPISAILTPASLSVVFENIQPASTEYLRVPQPAFESLQFIRPYVQSQSENVSHFESGGPHHEVMRIAFAAVTQGAILPISPPGPDATWELQVRLPRLKALNSTTYGREFGGDMGPAWFMFSHLAWSSQIGLQNEFPLPFEQSERTGEWELTPSVLESEEGQSQNLAVAVFPQAVNRSFVTQISDINPFDGTSVIDLYFEEATLLYCDMAIGDYTLQFAYNDTLQSQHVIISSMESH</sequence>
<evidence type="ECO:0000313" key="1">
    <source>
        <dbReference type="EMBL" id="USW58699.1"/>
    </source>
</evidence>
<dbReference type="EMBL" id="CP099428">
    <property type="protein sequence ID" value="USW58699.1"/>
    <property type="molecule type" value="Genomic_DNA"/>
</dbReference>
<proteinExistence type="predicted"/>
<evidence type="ECO:0000313" key="2">
    <source>
        <dbReference type="Proteomes" id="UP001056384"/>
    </source>
</evidence>
<dbReference type="AlphaFoldDB" id="A0A9Q9B0G7"/>